<dbReference type="NCBIfam" id="NF040576">
    <property type="entry name" value="T2SS_GspM_XpsM"/>
    <property type="match status" value="1"/>
</dbReference>
<dbReference type="EMBL" id="JAVDTL010000001">
    <property type="protein sequence ID" value="MDR6765760.1"/>
    <property type="molecule type" value="Genomic_DNA"/>
</dbReference>
<dbReference type="InterPro" id="IPR034756">
    <property type="entry name" value="T2SSM_b"/>
</dbReference>
<dbReference type="Proteomes" id="UP001253458">
    <property type="component" value="Unassembled WGS sequence"/>
</dbReference>
<proteinExistence type="predicted"/>
<evidence type="ECO:0000313" key="4">
    <source>
        <dbReference type="Proteomes" id="UP001253458"/>
    </source>
</evidence>
<organism evidence="1 4">
    <name type="scientific">Acidovorax delafieldii</name>
    <name type="common">Pseudomonas delafieldii</name>
    <dbReference type="NCBI Taxonomy" id="47920"/>
    <lineage>
        <taxon>Bacteria</taxon>
        <taxon>Pseudomonadati</taxon>
        <taxon>Pseudomonadota</taxon>
        <taxon>Betaproteobacteria</taxon>
        <taxon>Burkholderiales</taxon>
        <taxon>Comamonadaceae</taxon>
        <taxon>Acidovorax</taxon>
    </lineage>
</organism>
<gene>
    <name evidence="1" type="ORF">J2W88_001018</name>
    <name evidence="2" type="ORF">J2W93_001018</name>
</gene>
<dbReference type="EMBL" id="JAVDTS010000001">
    <property type="protein sequence ID" value="MDR6836197.1"/>
    <property type="molecule type" value="Genomic_DNA"/>
</dbReference>
<dbReference type="AlphaFoldDB" id="A0AAJ2BWH3"/>
<dbReference type="Pfam" id="PF10741">
    <property type="entry name" value="T2SSM_b"/>
    <property type="match status" value="1"/>
</dbReference>
<evidence type="ECO:0000313" key="2">
    <source>
        <dbReference type="EMBL" id="MDR6836197.1"/>
    </source>
</evidence>
<sequence length="186" mass="20388">MNSLALRRFAIAALLVAVALLPVVGGAWYVRNKHAWGQDRLAQIEPRYARLLGLESQRSELEAARLRATELRTQYVYPAASDGTQTGNQAQQKVRDLFSSAGLQVITSQVLPPKEEKGFDRIPLVLRAEGEMLGLQSALAVLGAQQPIIVINELDVQVLGGLANINPKMPPRLSAQFTLSVLRERP</sequence>
<keyword evidence="3" id="KW-1185">Reference proteome</keyword>
<evidence type="ECO:0000313" key="1">
    <source>
        <dbReference type="EMBL" id="MDR6765760.1"/>
    </source>
</evidence>
<comment type="caution">
    <text evidence="1">The sequence shown here is derived from an EMBL/GenBank/DDBJ whole genome shotgun (WGS) entry which is preliminary data.</text>
</comment>
<dbReference type="Proteomes" id="UP001249076">
    <property type="component" value="Unassembled WGS sequence"/>
</dbReference>
<evidence type="ECO:0000313" key="3">
    <source>
        <dbReference type="Proteomes" id="UP001249076"/>
    </source>
</evidence>
<name>A0AAJ2BWH3_ACIDE</name>
<dbReference type="RefSeq" id="WP_209816258.1">
    <property type="nucleotide sequence ID" value="NZ_JAVDTL010000001.1"/>
</dbReference>
<accession>A0AAJ2BWH3</accession>
<protein>
    <submittedName>
        <fullName evidence="1">General secretion pathway protein M</fullName>
    </submittedName>
</protein>
<reference evidence="1 3" key="1">
    <citation type="submission" date="2023-07" db="EMBL/GenBank/DDBJ databases">
        <title>Sorghum-associated microbial communities from plants grown in Nebraska, USA.</title>
        <authorList>
            <person name="Schachtman D."/>
        </authorList>
    </citation>
    <scope>NUCLEOTIDE SEQUENCE</scope>
    <source>
        <strain evidence="2 3">BE105</strain>
        <strain evidence="1">BE69</strain>
    </source>
</reference>